<dbReference type="GO" id="GO:0030170">
    <property type="term" value="F:pyridoxal phosphate binding"/>
    <property type="evidence" value="ECO:0007669"/>
    <property type="project" value="InterPro"/>
</dbReference>
<evidence type="ECO:0000256" key="10">
    <source>
        <dbReference type="ARBA" id="ARBA00049144"/>
    </source>
</evidence>
<evidence type="ECO:0000259" key="13">
    <source>
        <dbReference type="Pfam" id="PF00291"/>
    </source>
</evidence>
<dbReference type="InterPro" id="IPR001926">
    <property type="entry name" value="TrpB-like_PALP"/>
</dbReference>
<keyword evidence="7" id="KW-0791">Threonine biosynthesis</keyword>
<dbReference type="EMBL" id="BBRZ01000002">
    <property type="protein sequence ID" value="GAM54241.1"/>
    <property type="molecule type" value="Genomic_DNA"/>
</dbReference>
<dbReference type="Pfam" id="PF00291">
    <property type="entry name" value="PALP"/>
    <property type="match status" value="1"/>
</dbReference>
<comment type="catalytic activity">
    <reaction evidence="10">
        <text>O-phospho-L-homoserine + H2O = L-threonine + phosphate</text>
        <dbReference type="Rhea" id="RHEA:10840"/>
        <dbReference type="ChEBI" id="CHEBI:15377"/>
        <dbReference type="ChEBI" id="CHEBI:43474"/>
        <dbReference type="ChEBI" id="CHEBI:57590"/>
        <dbReference type="ChEBI" id="CHEBI:57926"/>
        <dbReference type="EC" id="4.2.3.1"/>
    </reaction>
</comment>
<dbReference type="GO" id="GO:0004795">
    <property type="term" value="F:threonine synthase activity"/>
    <property type="evidence" value="ECO:0007669"/>
    <property type="project" value="UniProtKB-UniRule"/>
</dbReference>
<dbReference type="FunFam" id="3.40.50.1100:FF:000026">
    <property type="entry name" value="Threonine synthase"/>
    <property type="match status" value="1"/>
</dbReference>
<gene>
    <name evidence="15" type="ORF">JCM19231_233</name>
</gene>
<evidence type="ECO:0000313" key="16">
    <source>
        <dbReference type="Proteomes" id="UP000031671"/>
    </source>
</evidence>
<evidence type="ECO:0000256" key="11">
    <source>
        <dbReference type="NCBIfam" id="TIGR00260"/>
    </source>
</evidence>
<dbReference type="PROSITE" id="PS00165">
    <property type="entry name" value="DEHYDRATASE_SER_THR"/>
    <property type="match status" value="1"/>
</dbReference>
<evidence type="ECO:0000256" key="7">
    <source>
        <dbReference type="ARBA" id="ARBA00022697"/>
    </source>
</evidence>
<reference evidence="15 16" key="1">
    <citation type="submission" date="2015-01" db="EMBL/GenBank/DDBJ databases">
        <title>Vibrio sp. C1 JCM 19231 whole genome shotgun sequence.</title>
        <authorList>
            <person name="Sawabe T."/>
            <person name="Meirelles P."/>
            <person name="Feng G."/>
            <person name="Sayaka M."/>
            <person name="Hattori M."/>
            <person name="Ohkuma M."/>
        </authorList>
    </citation>
    <scope>NUCLEOTIDE SEQUENCE [LARGE SCALE GENOMIC DNA]</scope>
    <source>
        <strain evidence="16">JCM 19231</strain>
    </source>
</reference>
<evidence type="ECO:0000256" key="3">
    <source>
        <dbReference type="ARBA" id="ARBA00005517"/>
    </source>
</evidence>
<comment type="similarity">
    <text evidence="3">Belongs to the threonine synthase family.</text>
</comment>
<dbReference type="NCBIfam" id="TIGR00260">
    <property type="entry name" value="thrC"/>
    <property type="match status" value="1"/>
</dbReference>
<comment type="pathway">
    <text evidence="2">Amino-acid biosynthesis; L-threonine biosynthesis; L-threonine from L-aspartate: step 5/5.</text>
</comment>
<comment type="caution">
    <text evidence="15">The sequence shown here is derived from an EMBL/GenBank/DDBJ whole genome shotgun (WGS) entry which is preliminary data.</text>
</comment>
<accession>A0A0B8NJB0</accession>
<evidence type="ECO:0000256" key="9">
    <source>
        <dbReference type="ARBA" id="ARBA00023239"/>
    </source>
</evidence>
<dbReference type="GO" id="GO:0009088">
    <property type="term" value="P:threonine biosynthetic process"/>
    <property type="evidence" value="ECO:0007669"/>
    <property type="project" value="UniProtKB-UniRule"/>
</dbReference>
<dbReference type="InterPro" id="IPR004450">
    <property type="entry name" value="Thr_synthase-like"/>
</dbReference>
<dbReference type="UniPathway" id="UPA00050">
    <property type="reaction ID" value="UER00065"/>
</dbReference>
<evidence type="ECO:0000313" key="15">
    <source>
        <dbReference type="EMBL" id="GAM54241.1"/>
    </source>
</evidence>
<evidence type="ECO:0000256" key="8">
    <source>
        <dbReference type="ARBA" id="ARBA00022898"/>
    </source>
</evidence>
<dbReference type="GO" id="GO:0005737">
    <property type="term" value="C:cytoplasm"/>
    <property type="evidence" value="ECO:0007669"/>
    <property type="project" value="TreeGrafter"/>
</dbReference>
<evidence type="ECO:0000256" key="2">
    <source>
        <dbReference type="ARBA" id="ARBA00004979"/>
    </source>
</evidence>
<dbReference type="SUPFAM" id="SSF53686">
    <property type="entry name" value="Tryptophan synthase beta subunit-like PLP-dependent enzymes"/>
    <property type="match status" value="1"/>
</dbReference>
<evidence type="ECO:0000256" key="12">
    <source>
        <dbReference type="PIRSR" id="PIRSR604450-51"/>
    </source>
</evidence>
<dbReference type="Pfam" id="PF14821">
    <property type="entry name" value="Thr_synth_N"/>
    <property type="match status" value="1"/>
</dbReference>
<dbReference type="InterPro" id="IPR037158">
    <property type="entry name" value="Thr_synth_N_sf"/>
</dbReference>
<sequence length="426" mass="46381">MKLYNIKHDDEQVSFSQAVRQGLGRNQGLFFPSDIPDMGDIDALLAEDFVSRSSKILSALIGDELESAKVAELVDNAFQFPAPIKQVKDGTYALELFHGPTLAFKDFGGRFMAQSLATVSDGGKITILTATSGDTGAAVAHAFYGMEDINVVILYPKGKISPLQEKLFCTLGKNIHTVAINGDFDDCQTLVKTAFDDAELREEIGLNSANSINISRLMAQICYYFEAAAQLSKEERENLVVSVPSGNFGNLTAGLLAKALGLPIKRFIAATNANDTVPRYLTTGEWDPKPTVATTSNAMDVSQPNNWPRIEELCQRKGWGLDTLGSGAVTDAESAESVKELNDLGYLCEPHGAIAYRVLQEQLNEGETGLFLCTAHPAKFKEVVDEILDTDIELPGPLAKHAAMELLSEELNNDFEQLKVLLKKVQ</sequence>
<feature type="modified residue" description="N6-(pyridoxal phosphate)lysine" evidence="12">
    <location>
        <position position="105"/>
    </location>
</feature>
<name>A0A0B8NJB0_9VIBR</name>
<dbReference type="Gene3D" id="3.90.1380.10">
    <property type="entry name" value="Threonine synthase, N-terminal domain"/>
    <property type="match status" value="1"/>
</dbReference>
<dbReference type="InterPro" id="IPR029144">
    <property type="entry name" value="Thr_synth_N"/>
</dbReference>
<dbReference type="EC" id="4.2.3.1" evidence="4 11"/>
<feature type="domain" description="Threonine synthase N-terminal" evidence="14">
    <location>
        <begin position="9"/>
        <end position="78"/>
    </location>
</feature>
<keyword evidence="16" id="KW-1185">Reference proteome</keyword>
<dbReference type="InterPro" id="IPR036052">
    <property type="entry name" value="TrpB-like_PALP_sf"/>
</dbReference>
<dbReference type="PANTHER" id="PTHR43515">
    <property type="entry name" value="THREONINE SYNTHASE-LIKE 1"/>
    <property type="match status" value="1"/>
</dbReference>
<dbReference type="Proteomes" id="UP000031671">
    <property type="component" value="Unassembled WGS sequence"/>
</dbReference>
<proteinExistence type="inferred from homology"/>
<evidence type="ECO:0000256" key="5">
    <source>
        <dbReference type="ARBA" id="ARBA00018679"/>
    </source>
</evidence>
<evidence type="ECO:0000256" key="6">
    <source>
        <dbReference type="ARBA" id="ARBA00022605"/>
    </source>
</evidence>
<dbReference type="AlphaFoldDB" id="A0A0B8NJB0"/>
<keyword evidence="8 12" id="KW-0663">Pyridoxal phosphate</keyword>
<evidence type="ECO:0000256" key="1">
    <source>
        <dbReference type="ARBA" id="ARBA00001933"/>
    </source>
</evidence>
<evidence type="ECO:0000259" key="14">
    <source>
        <dbReference type="Pfam" id="PF14821"/>
    </source>
</evidence>
<dbReference type="Gene3D" id="3.40.50.1100">
    <property type="match status" value="2"/>
</dbReference>
<dbReference type="RefSeq" id="WP_261834756.1">
    <property type="nucleotide sequence ID" value="NZ_AP024881.1"/>
</dbReference>
<keyword evidence="6" id="KW-0028">Amino-acid biosynthesis</keyword>
<feature type="domain" description="Tryptophan synthase beta chain-like PALP" evidence="13">
    <location>
        <begin position="94"/>
        <end position="369"/>
    </location>
</feature>
<dbReference type="PANTHER" id="PTHR43515:SF1">
    <property type="entry name" value="THREONINE SYNTHASE-LIKE 1"/>
    <property type="match status" value="1"/>
</dbReference>
<dbReference type="InterPro" id="IPR000634">
    <property type="entry name" value="Ser/Thr_deHydtase_PyrdxlP-BS"/>
</dbReference>
<keyword evidence="9 15" id="KW-0456">Lyase</keyword>
<comment type="cofactor">
    <cofactor evidence="1 12">
        <name>pyridoxal 5'-phosphate</name>
        <dbReference type="ChEBI" id="CHEBI:597326"/>
    </cofactor>
</comment>
<protein>
    <recommendedName>
        <fullName evidence="5 11">Threonine synthase</fullName>
        <ecNumber evidence="4 11">4.2.3.1</ecNumber>
    </recommendedName>
</protein>
<organism evidence="15 16">
    <name type="scientific">Vibrio ishigakensis</name>
    <dbReference type="NCBI Taxonomy" id="1481914"/>
    <lineage>
        <taxon>Bacteria</taxon>
        <taxon>Pseudomonadati</taxon>
        <taxon>Pseudomonadota</taxon>
        <taxon>Gammaproteobacteria</taxon>
        <taxon>Vibrionales</taxon>
        <taxon>Vibrionaceae</taxon>
        <taxon>Vibrio</taxon>
    </lineage>
</organism>
<evidence type="ECO:0000256" key="4">
    <source>
        <dbReference type="ARBA" id="ARBA00013028"/>
    </source>
</evidence>
<reference evidence="15 16" key="2">
    <citation type="submission" date="2015-01" db="EMBL/GenBank/DDBJ databases">
        <authorList>
            <consortium name="NBRP consortium"/>
            <person name="Sawabe T."/>
            <person name="Meirelles P."/>
            <person name="Feng G."/>
            <person name="Sayaka M."/>
            <person name="Hattori M."/>
            <person name="Ohkuma M."/>
        </authorList>
    </citation>
    <scope>NUCLEOTIDE SEQUENCE [LARGE SCALE GENOMIC DNA]</scope>
    <source>
        <strain evidence="16">JCM 19231</strain>
    </source>
</reference>